<dbReference type="Pfam" id="PF19837">
    <property type="entry name" value="DUF6316"/>
    <property type="match status" value="1"/>
</dbReference>
<evidence type="ECO:0000313" key="3">
    <source>
        <dbReference type="Proteomes" id="UP001528823"/>
    </source>
</evidence>
<proteinExistence type="predicted"/>
<organism evidence="2 3">
    <name type="scientific">Spartinivicinus poritis</name>
    <dbReference type="NCBI Taxonomy" id="2994640"/>
    <lineage>
        <taxon>Bacteria</taxon>
        <taxon>Pseudomonadati</taxon>
        <taxon>Pseudomonadota</taxon>
        <taxon>Gammaproteobacteria</taxon>
        <taxon>Oceanospirillales</taxon>
        <taxon>Zooshikellaceae</taxon>
        <taxon>Spartinivicinus</taxon>
    </lineage>
</organism>
<feature type="domain" description="DUF6316" evidence="1">
    <location>
        <begin position="16"/>
        <end position="58"/>
    </location>
</feature>
<protein>
    <submittedName>
        <fullName evidence="2">DUF6316 family protein</fullName>
    </submittedName>
</protein>
<accession>A0ABT5U981</accession>
<keyword evidence="3" id="KW-1185">Reference proteome</keyword>
<gene>
    <name evidence="2" type="ORF">ORQ98_13120</name>
</gene>
<evidence type="ECO:0000313" key="2">
    <source>
        <dbReference type="EMBL" id="MDE1462910.1"/>
    </source>
</evidence>
<dbReference type="EMBL" id="JAPMOU010000015">
    <property type="protein sequence ID" value="MDE1462910.1"/>
    <property type="molecule type" value="Genomic_DNA"/>
</dbReference>
<evidence type="ECO:0000259" key="1">
    <source>
        <dbReference type="Pfam" id="PF19837"/>
    </source>
</evidence>
<dbReference type="InterPro" id="IPR045630">
    <property type="entry name" value="DUF6316"/>
</dbReference>
<dbReference type="RefSeq" id="WP_274689260.1">
    <property type="nucleotide sequence ID" value="NZ_JAPMOU010000015.1"/>
</dbReference>
<sequence length="67" mass="8159">MMRTLRLNENAFFGRRSERFFRQKSIWFFKTREGIDIGPFKNIYDAKEGANDYIDFITQIKSRVLKF</sequence>
<name>A0ABT5U981_9GAMM</name>
<comment type="caution">
    <text evidence="2">The sequence shown here is derived from an EMBL/GenBank/DDBJ whole genome shotgun (WGS) entry which is preliminary data.</text>
</comment>
<reference evidence="2 3" key="1">
    <citation type="submission" date="2022-11" db="EMBL/GenBank/DDBJ databases">
        <title>Spartinivicinus poritis sp. nov., isolated from scleractinian coral Porites lutea.</title>
        <authorList>
            <person name="Zhang G."/>
            <person name="Cai L."/>
            <person name="Wei Q."/>
        </authorList>
    </citation>
    <scope>NUCLEOTIDE SEQUENCE [LARGE SCALE GENOMIC DNA]</scope>
    <source>
        <strain evidence="2 3">A2-2</strain>
    </source>
</reference>
<dbReference type="Proteomes" id="UP001528823">
    <property type="component" value="Unassembled WGS sequence"/>
</dbReference>